<evidence type="ECO:0000313" key="3">
    <source>
        <dbReference type="EMBL" id="RID85665.1"/>
    </source>
</evidence>
<feature type="coiled-coil region" evidence="1">
    <location>
        <begin position="35"/>
        <end position="96"/>
    </location>
</feature>
<keyword evidence="4" id="KW-1185">Reference proteome</keyword>
<dbReference type="EMBL" id="QWVT01000015">
    <property type="protein sequence ID" value="RID85665.1"/>
    <property type="molecule type" value="Genomic_DNA"/>
</dbReference>
<feature type="region of interest" description="Disordered" evidence="2">
    <location>
        <begin position="149"/>
        <end position="168"/>
    </location>
</feature>
<dbReference type="Pfam" id="PF06810">
    <property type="entry name" value="Phage_scaffold"/>
    <property type="match status" value="1"/>
</dbReference>
<gene>
    <name evidence="3" type="ORF">D1970_08915</name>
</gene>
<dbReference type="AlphaFoldDB" id="A0A398B6U2"/>
<dbReference type="InterPro" id="IPR009636">
    <property type="entry name" value="SCAF"/>
</dbReference>
<dbReference type="Proteomes" id="UP000265816">
    <property type="component" value="Unassembled WGS sequence"/>
</dbReference>
<dbReference type="OrthoDB" id="2365850at2"/>
<sequence length="198" mass="22089">MDLKELLGEDLYNQVIEKAGDKKLAVVNDGNWLPKEKFNEKNEEVKDLKAELKQRDEQIGQLKTSVKGNEELEAKIAGLQKTNDDWEVKYKETQLNTAIKLAAKGAKDANDVLAFIKKDGLELQDDGAVKGLDDALKALKESKSYLFEEPGLKGRMPNNDPTPPANQTNLQTEYEKAVSTGNMPLAISIKNRIFQGEE</sequence>
<evidence type="ECO:0008006" key="5">
    <source>
        <dbReference type="Google" id="ProtNLM"/>
    </source>
</evidence>
<protein>
    <recommendedName>
        <fullName evidence="5">Scaffolding protein</fullName>
    </recommendedName>
</protein>
<organism evidence="3 4">
    <name type="scientific">Mesobacillus zeae</name>
    <dbReference type="NCBI Taxonomy" id="1917180"/>
    <lineage>
        <taxon>Bacteria</taxon>
        <taxon>Bacillati</taxon>
        <taxon>Bacillota</taxon>
        <taxon>Bacilli</taxon>
        <taxon>Bacillales</taxon>
        <taxon>Bacillaceae</taxon>
        <taxon>Mesobacillus</taxon>
    </lineage>
</organism>
<accession>A0A398B6U2</accession>
<proteinExistence type="predicted"/>
<name>A0A398B6U2_9BACI</name>
<evidence type="ECO:0000313" key="4">
    <source>
        <dbReference type="Proteomes" id="UP000265816"/>
    </source>
</evidence>
<keyword evidence="1" id="KW-0175">Coiled coil</keyword>
<evidence type="ECO:0000256" key="1">
    <source>
        <dbReference type="SAM" id="Coils"/>
    </source>
</evidence>
<evidence type="ECO:0000256" key="2">
    <source>
        <dbReference type="SAM" id="MobiDB-lite"/>
    </source>
</evidence>
<comment type="caution">
    <text evidence="3">The sequence shown here is derived from an EMBL/GenBank/DDBJ whole genome shotgun (WGS) entry which is preliminary data.</text>
</comment>
<dbReference type="RefSeq" id="WP_119112518.1">
    <property type="nucleotide sequence ID" value="NZ_CBCSEO010000002.1"/>
</dbReference>
<reference evidence="3 4" key="1">
    <citation type="submission" date="2018-08" db="EMBL/GenBank/DDBJ databases">
        <title>Bacillus jemisoniae sp. nov., Bacillus chryseoplanitiae sp. nov., Bacillus resnikiae sp. nov., and Bacillus frankliniae sp. nov., isolated from Viking spacecraft and associated surfaces.</title>
        <authorList>
            <person name="Seuylemezian A."/>
            <person name="Vaishampayan P."/>
        </authorList>
    </citation>
    <scope>NUCLEOTIDE SEQUENCE [LARGE SCALE GENOMIC DNA]</scope>
    <source>
        <strain evidence="3 4">JJ-247</strain>
    </source>
</reference>